<gene>
    <name evidence="12" type="ORF">RirG_026240</name>
</gene>
<dbReference type="InterPro" id="IPR006955">
    <property type="entry name" value="Uso1_p115_C"/>
</dbReference>
<dbReference type="GO" id="GO:0006886">
    <property type="term" value="P:intracellular protein transport"/>
    <property type="evidence" value="ECO:0007669"/>
    <property type="project" value="InterPro"/>
</dbReference>
<dbReference type="STRING" id="1432141.A0A015LBX8"/>
<evidence type="ECO:0000256" key="4">
    <source>
        <dbReference type="ARBA" id="ARBA00022490"/>
    </source>
</evidence>
<accession>A0A015LBX8</accession>
<dbReference type="AlphaFoldDB" id="A0A015LBX8"/>
<dbReference type="Pfam" id="PF18770">
    <property type="entry name" value="Arm_vescicular"/>
    <property type="match status" value="1"/>
</dbReference>
<dbReference type="GO" id="GO:0012507">
    <property type="term" value="C:ER to Golgi transport vesicle membrane"/>
    <property type="evidence" value="ECO:0007669"/>
    <property type="project" value="TreeGrafter"/>
</dbReference>
<dbReference type="Proteomes" id="UP000022910">
    <property type="component" value="Unassembled WGS sequence"/>
</dbReference>
<dbReference type="GO" id="GO:0005783">
    <property type="term" value="C:endoplasmic reticulum"/>
    <property type="evidence" value="ECO:0007669"/>
    <property type="project" value="TreeGrafter"/>
</dbReference>
<keyword evidence="4" id="KW-0963">Cytoplasm</keyword>
<evidence type="ECO:0000256" key="3">
    <source>
        <dbReference type="ARBA" id="ARBA00004555"/>
    </source>
</evidence>
<dbReference type="GO" id="GO:0048280">
    <property type="term" value="P:vesicle fusion with Golgi apparatus"/>
    <property type="evidence" value="ECO:0007669"/>
    <property type="project" value="InterPro"/>
</dbReference>
<dbReference type="GO" id="GO:0048211">
    <property type="term" value="P:Golgi vesicle docking"/>
    <property type="evidence" value="ECO:0007669"/>
    <property type="project" value="TreeGrafter"/>
</dbReference>
<feature type="domain" description="Uso1/p115-like vesicle tethering protein C-terminal" evidence="11">
    <location>
        <begin position="703"/>
        <end position="816"/>
    </location>
</feature>
<sequence length="823" mass="92439">MDFFSRSYKGLLGEKGQPQSVEDTVAKLVDRASSSTLLEDRRAAILGLKGLSREYRQEVGEKGIGALLHILNEDRADIDTAKAVLEILNILCTPDRQDSATDVAIKFTDEIVQNSANINLFLDILQEYDFYVRFHDIQLLGTLLAIRPDHVQDCVLTAPMGISRLMDLLGDRREIIRNEGLLLLISLTENNADIQKIVAFENAFEKLLEIITEEDGLNGGIIVQDCLHLILNLLRYNVSNQNFFRETSCIQKIPPLLNFSAEYQHQGFDLEFLTQDWHEQKIANTIVLLELIKILVVPNNMNTVTNQNVMIQCGVLKTVIELSLSSNAPSIVKSHSLYALADLIRGNQNGQEYLAKTVVPVPHPSQSSENDAKSSSYDQILIPPRPAVMSLIVVAVGAEYLESYSTRAAATYAFESYTFNNINAQLVLASTLTPPPDDNPNSEIIIAKPQSAGSLLLSALLEWEDSEADPYVVWFASVIFSHILMNNERSKEYARGIFFGDGDDNGEENITLLHTIAGNLMIATRQNAERQNADVRVLIGYLCTLCIWLWDSPISVREFLSESGHLQMLITSITQSSGVDARVQGLCAFLLGICYEFNHNLDPQITKSTLQQILLNRIGYDQFVNRITRLRESPHFKHASQYLQVVPEEAARGLPELYFDYAFVEFFKNNYETIQRSIRADPNTKSFSGLKGSDYQGDNDSTSVIASYKDVIQTQEKELSQLKESIKQLEQQLESQKLSAEGQISSLNNEIDILKQTIETKTANCANLEKERDDLYDCVADQEASIKKYRERLTALNQEVSDIEEEDDEGEGDDDDDDDDDDE</sequence>
<dbReference type="FunFam" id="1.25.10.10:FF:000296">
    <property type="entry name" value="Related to transport protein USO1"/>
    <property type="match status" value="1"/>
</dbReference>
<dbReference type="GO" id="GO:0006888">
    <property type="term" value="P:endoplasmic reticulum to Golgi vesicle-mediated transport"/>
    <property type="evidence" value="ECO:0007669"/>
    <property type="project" value="TreeGrafter"/>
</dbReference>
<keyword evidence="6" id="KW-0333">Golgi apparatus</keyword>
<evidence type="ECO:0000313" key="13">
    <source>
        <dbReference type="Proteomes" id="UP000022910"/>
    </source>
</evidence>
<organism evidence="12 13">
    <name type="scientific">Rhizophagus irregularis (strain DAOM 197198w)</name>
    <name type="common">Glomus intraradices</name>
    <dbReference type="NCBI Taxonomy" id="1432141"/>
    <lineage>
        <taxon>Eukaryota</taxon>
        <taxon>Fungi</taxon>
        <taxon>Fungi incertae sedis</taxon>
        <taxon>Mucoromycota</taxon>
        <taxon>Glomeromycotina</taxon>
        <taxon>Glomeromycetes</taxon>
        <taxon>Glomerales</taxon>
        <taxon>Glomeraceae</taxon>
        <taxon>Rhizophagus</taxon>
    </lineage>
</organism>
<dbReference type="InterPro" id="IPR006953">
    <property type="entry name" value="Vesicle_Uso1_P115_head"/>
</dbReference>
<proteinExistence type="predicted"/>
<evidence type="ECO:0000256" key="5">
    <source>
        <dbReference type="ARBA" id="ARBA00022737"/>
    </source>
</evidence>
<dbReference type="EMBL" id="JEMT01011633">
    <property type="protein sequence ID" value="EXX77174.1"/>
    <property type="molecule type" value="Genomic_DNA"/>
</dbReference>
<feature type="domain" description="Vesicle tethering protein Uso1/P115-like head" evidence="10">
    <location>
        <begin position="347"/>
        <end position="678"/>
    </location>
</feature>
<evidence type="ECO:0000256" key="6">
    <source>
        <dbReference type="ARBA" id="ARBA00023034"/>
    </source>
</evidence>
<dbReference type="PANTHER" id="PTHR10013">
    <property type="entry name" value="GENERAL VESICULAR TRANSPORT FACTOR P115"/>
    <property type="match status" value="1"/>
</dbReference>
<evidence type="ECO:0000256" key="8">
    <source>
        <dbReference type="ARBA" id="ARBA00023136"/>
    </source>
</evidence>
<evidence type="ECO:0000256" key="1">
    <source>
        <dbReference type="ARBA" id="ARBA00004184"/>
    </source>
</evidence>
<dbReference type="GO" id="GO:0005795">
    <property type="term" value="C:Golgi stack"/>
    <property type="evidence" value="ECO:0007669"/>
    <property type="project" value="TreeGrafter"/>
</dbReference>
<keyword evidence="7" id="KW-0175">Coiled coil</keyword>
<dbReference type="InterPro" id="IPR011989">
    <property type="entry name" value="ARM-like"/>
</dbReference>
<keyword evidence="13" id="KW-1185">Reference proteome</keyword>
<dbReference type="SUPFAM" id="SSF48371">
    <property type="entry name" value="ARM repeat"/>
    <property type="match status" value="2"/>
</dbReference>
<dbReference type="InterPro" id="IPR024095">
    <property type="entry name" value="Vesicle_P115"/>
</dbReference>
<comment type="subcellular location">
    <subcellularLocation>
        <location evidence="2">Cytoplasm</location>
    </subcellularLocation>
    <subcellularLocation>
        <location evidence="1">Endomembrane system</location>
        <topology evidence="1">Peripheral membrane protein</topology>
    </subcellularLocation>
    <subcellularLocation>
        <location evidence="3">Golgi apparatus</location>
    </subcellularLocation>
</comment>
<dbReference type="OrthoDB" id="198977at2759"/>
<keyword evidence="5" id="KW-0677">Repeat</keyword>
<comment type="caution">
    <text evidence="12">The sequence shown here is derived from an EMBL/GenBank/DDBJ whole genome shotgun (WGS) entry which is preliminary data.</text>
</comment>
<evidence type="ECO:0000259" key="11">
    <source>
        <dbReference type="Pfam" id="PF04871"/>
    </source>
</evidence>
<dbReference type="GO" id="GO:0000139">
    <property type="term" value="C:Golgi membrane"/>
    <property type="evidence" value="ECO:0007669"/>
    <property type="project" value="InterPro"/>
</dbReference>
<dbReference type="Pfam" id="PF04869">
    <property type="entry name" value="Uso1_p115_head"/>
    <property type="match status" value="1"/>
</dbReference>
<keyword evidence="8" id="KW-0472">Membrane</keyword>
<evidence type="ECO:0000256" key="9">
    <source>
        <dbReference type="SAM" id="MobiDB-lite"/>
    </source>
</evidence>
<dbReference type="InterPro" id="IPR016024">
    <property type="entry name" value="ARM-type_fold"/>
</dbReference>
<reference evidence="12 13" key="1">
    <citation type="submission" date="2014-02" db="EMBL/GenBank/DDBJ databases">
        <title>Single nucleus genome sequencing reveals high similarity among nuclei of an endomycorrhizal fungus.</title>
        <authorList>
            <person name="Lin K."/>
            <person name="Geurts R."/>
            <person name="Zhang Z."/>
            <person name="Limpens E."/>
            <person name="Saunders D.G."/>
            <person name="Mu D."/>
            <person name="Pang E."/>
            <person name="Cao H."/>
            <person name="Cha H."/>
            <person name="Lin T."/>
            <person name="Zhou Q."/>
            <person name="Shang Y."/>
            <person name="Li Y."/>
            <person name="Ivanov S."/>
            <person name="Sharma T."/>
            <person name="Velzen R.V."/>
            <person name="Ruijter N.D."/>
            <person name="Aanen D.K."/>
            <person name="Win J."/>
            <person name="Kamoun S."/>
            <person name="Bisseling T."/>
            <person name="Huang S."/>
        </authorList>
    </citation>
    <scope>NUCLEOTIDE SEQUENCE [LARGE SCALE GENOMIC DNA]</scope>
    <source>
        <strain evidence="13">DAOM197198w</strain>
    </source>
</reference>
<dbReference type="Pfam" id="PF04871">
    <property type="entry name" value="Uso1_p115_C"/>
    <property type="match status" value="1"/>
</dbReference>
<feature type="region of interest" description="Disordered" evidence="9">
    <location>
        <begin position="797"/>
        <end position="823"/>
    </location>
</feature>
<dbReference type="PANTHER" id="PTHR10013:SF0">
    <property type="entry name" value="GENERAL VESICULAR TRANSPORT FACTOR P115"/>
    <property type="match status" value="1"/>
</dbReference>
<dbReference type="HOGENOM" id="CLU_006318_2_0_1"/>
<evidence type="ECO:0000256" key="7">
    <source>
        <dbReference type="ARBA" id="ARBA00023054"/>
    </source>
</evidence>
<protein>
    <submittedName>
        <fullName evidence="12">Uso1p</fullName>
    </submittedName>
</protein>
<dbReference type="InterPro" id="IPR041209">
    <property type="entry name" value="P115_Arm_rpt"/>
</dbReference>
<dbReference type="OMA" id="WLWEDPK"/>
<dbReference type="Gene3D" id="1.25.10.10">
    <property type="entry name" value="Leucine-rich Repeat Variant"/>
    <property type="match status" value="1"/>
</dbReference>
<evidence type="ECO:0000256" key="2">
    <source>
        <dbReference type="ARBA" id="ARBA00004496"/>
    </source>
</evidence>
<evidence type="ECO:0000313" key="12">
    <source>
        <dbReference type="EMBL" id="EXX77174.1"/>
    </source>
</evidence>
<feature type="compositionally biased region" description="Acidic residues" evidence="9">
    <location>
        <begin position="801"/>
        <end position="823"/>
    </location>
</feature>
<name>A0A015LBX8_RHIIW</name>
<evidence type="ECO:0000259" key="10">
    <source>
        <dbReference type="Pfam" id="PF04869"/>
    </source>
</evidence>